<dbReference type="EC" id="2.1.2.11" evidence="2"/>
<dbReference type="GO" id="GO:0015940">
    <property type="term" value="P:pantothenate biosynthetic process"/>
    <property type="evidence" value="ECO:0007669"/>
    <property type="project" value="InterPro"/>
</dbReference>
<reference evidence="4" key="1">
    <citation type="submission" date="2018-05" db="EMBL/GenBank/DDBJ databases">
        <authorList>
            <person name="Lanie J.A."/>
            <person name="Ng W.-L."/>
            <person name="Kazmierczak K.M."/>
            <person name="Andrzejewski T.M."/>
            <person name="Davidsen T.M."/>
            <person name="Wayne K.J."/>
            <person name="Tettelin H."/>
            <person name="Glass J.I."/>
            <person name="Rusch D."/>
            <person name="Podicherti R."/>
            <person name="Tsui H.-C.T."/>
            <person name="Winkler M.E."/>
        </authorList>
    </citation>
    <scope>NUCLEOTIDE SEQUENCE</scope>
</reference>
<protein>
    <recommendedName>
        <fullName evidence="2">3-methyl-2-oxobutanoate hydroxymethyltransferase</fullName>
        <ecNumber evidence="2">2.1.2.11</ecNumber>
    </recommendedName>
</protein>
<evidence type="ECO:0000313" key="4">
    <source>
        <dbReference type="EMBL" id="SVE16103.1"/>
    </source>
</evidence>
<gene>
    <name evidence="4" type="ORF">METZ01_LOCUS468957</name>
</gene>
<accession>A0A383B8E3</accession>
<dbReference type="PANTHER" id="PTHR20881">
    <property type="entry name" value="3-METHYL-2-OXOBUTANOATE HYDROXYMETHYLTRANSFERASE"/>
    <property type="match status" value="1"/>
</dbReference>
<keyword evidence="3" id="KW-0808">Transferase</keyword>
<dbReference type="EMBL" id="UINC01198234">
    <property type="protein sequence ID" value="SVE16103.1"/>
    <property type="molecule type" value="Genomic_DNA"/>
</dbReference>
<dbReference type="InterPro" id="IPR003700">
    <property type="entry name" value="Pantoate_hydroxy_MeTrfase"/>
</dbReference>
<dbReference type="SUPFAM" id="SSF51621">
    <property type="entry name" value="Phosphoenolpyruvate/pyruvate domain"/>
    <property type="match status" value="1"/>
</dbReference>
<dbReference type="AlphaFoldDB" id="A0A383B8E3"/>
<dbReference type="NCBIfam" id="TIGR00222">
    <property type="entry name" value="panB"/>
    <property type="match status" value="1"/>
</dbReference>
<evidence type="ECO:0000256" key="1">
    <source>
        <dbReference type="ARBA" id="ARBA00008676"/>
    </source>
</evidence>
<feature type="non-terminal residue" evidence="4">
    <location>
        <position position="209"/>
    </location>
</feature>
<dbReference type="GO" id="GO:0003864">
    <property type="term" value="F:3-methyl-2-oxobutanoate hydroxymethyltransferase activity"/>
    <property type="evidence" value="ECO:0007669"/>
    <property type="project" value="UniProtKB-EC"/>
</dbReference>
<dbReference type="Pfam" id="PF02548">
    <property type="entry name" value="Pantoate_transf"/>
    <property type="match status" value="1"/>
</dbReference>
<evidence type="ECO:0000256" key="2">
    <source>
        <dbReference type="ARBA" id="ARBA00012618"/>
    </source>
</evidence>
<dbReference type="InterPro" id="IPR040442">
    <property type="entry name" value="Pyrv_kinase-like_dom_sf"/>
</dbReference>
<sequence>MFSKKIKKIIKKKNNKKIICLTAYSKNIAEILDRHCDIVLVGDSLGSVLYNYDTTRNVSLKTMIEHSKSVKKGIKKSLMVVDMPYRTYKNPKEALKNAKYIISQTGCDAVKLEGGKKIIKIIKHLVKNKVQVMGHVGLLPQFEKGKFRFKGKTEIEKNKIFNDAKLLVSSGVFSIVLECTEKSLSKKITSSIKVPTIGIGGSIDCDGQV</sequence>
<dbReference type="GO" id="GO:0005737">
    <property type="term" value="C:cytoplasm"/>
    <property type="evidence" value="ECO:0007669"/>
    <property type="project" value="TreeGrafter"/>
</dbReference>
<dbReference type="PANTHER" id="PTHR20881:SF0">
    <property type="entry name" value="3-METHYL-2-OXOBUTANOATE HYDROXYMETHYLTRANSFERASE"/>
    <property type="match status" value="1"/>
</dbReference>
<evidence type="ECO:0000256" key="3">
    <source>
        <dbReference type="ARBA" id="ARBA00022679"/>
    </source>
</evidence>
<comment type="similarity">
    <text evidence="1">Belongs to the PanB family.</text>
</comment>
<name>A0A383B8E3_9ZZZZ</name>
<organism evidence="4">
    <name type="scientific">marine metagenome</name>
    <dbReference type="NCBI Taxonomy" id="408172"/>
    <lineage>
        <taxon>unclassified sequences</taxon>
        <taxon>metagenomes</taxon>
        <taxon>ecological metagenomes</taxon>
    </lineage>
</organism>
<dbReference type="InterPro" id="IPR015813">
    <property type="entry name" value="Pyrv/PenolPyrv_kinase-like_dom"/>
</dbReference>
<dbReference type="Gene3D" id="3.20.20.60">
    <property type="entry name" value="Phosphoenolpyruvate-binding domains"/>
    <property type="match status" value="1"/>
</dbReference>
<dbReference type="GO" id="GO:0000287">
    <property type="term" value="F:magnesium ion binding"/>
    <property type="evidence" value="ECO:0007669"/>
    <property type="project" value="TreeGrafter"/>
</dbReference>
<proteinExistence type="inferred from homology"/>